<sequence>MDVCWHRSCFKCQLCYNPISGQYYLFEKNRPICYECHRKPPDCYADMARSAAAIFHDGEVMTPLSMKPSGPLTLAIFTDPRFPISEESNSVIQSPSDVAKPENAEIPMEKLPRLSLGDFGLLADQESQSTTKASNKVLSHIQTSSKLISKVECFQCRGYNVVIR</sequence>
<dbReference type="PROSITE" id="PS50023">
    <property type="entry name" value="LIM_DOMAIN_2"/>
    <property type="match status" value="1"/>
</dbReference>
<dbReference type="InterPro" id="IPR001781">
    <property type="entry name" value="Znf_LIM"/>
</dbReference>
<evidence type="ECO:0000256" key="3">
    <source>
        <dbReference type="ARBA" id="ARBA00023038"/>
    </source>
</evidence>
<keyword evidence="1 4" id="KW-0479">Metal-binding</keyword>
<keyword evidence="2 4" id="KW-0862">Zinc</keyword>
<dbReference type="Proteomes" id="UP000887565">
    <property type="component" value="Unplaced"/>
</dbReference>
<dbReference type="Pfam" id="PF00412">
    <property type="entry name" value="LIM"/>
    <property type="match status" value="1"/>
</dbReference>
<evidence type="ECO:0000313" key="7">
    <source>
        <dbReference type="WBParaSite" id="nRc.2.0.1.t10016-RA"/>
    </source>
</evidence>
<dbReference type="CDD" id="cd08368">
    <property type="entry name" value="LIM"/>
    <property type="match status" value="1"/>
</dbReference>
<dbReference type="Gene3D" id="2.10.110.10">
    <property type="entry name" value="Cysteine Rich Protein"/>
    <property type="match status" value="1"/>
</dbReference>
<keyword evidence="3 4" id="KW-0440">LIM domain</keyword>
<dbReference type="GO" id="GO:0046872">
    <property type="term" value="F:metal ion binding"/>
    <property type="evidence" value="ECO:0007669"/>
    <property type="project" value="UniProtKB-KW"/>
</dbReference>
<name>A0A915I9Q3_ROMCU</name>
<dbReference type="WBParaSite" id="nRc.2.0.1.t10016-RA">
    <property type="protein sequence ID" value="nRc.2.0.1.t10016-RA"/>
    <property type="gene ID" value="nRc.2.0.1.g10016"/>
</dbReference>
<evidence type="ECO:0000259" key="5">
    <source>
        <dbReference type="PROSITE" id="PS50023"/>
    </source>
</evidence>
<evidence type="ECO:0000256" key="2">
    <source>
        <dbReference type="ARBA" id="ARBA00022833"/>
    </source>
</evidence>
<feature type="domain" description="LIM zinc-binding" evidence="5">
    <location>
        <begin position="1"/>
        <end position="43"/>
    </location>
</feature>
<accession>A0A915I9Q3</accession>
<keyword evidence="6" id="KW-1185">Reference proteome</keyword>
<evidence type="ECO:0000256" key="4">
    <source>
        <dbReference type="PROSITE-ProRule" id="PRU00125"/>
    </source>
</evidence>
<dbReference type="AlphaFoldDB" id="A0A915I9Q3"/>
<reference evidence="7" key="1">
    <citation type="submission" date="2022-11" db="UniProtKB">
        <authorList>
            <consortium name="WormBaseParasite"/>
        </authorList>
    </citation>
    <scope>IDENTIFICATION</scope>
</reference>
<protein>
    <submittedName>
        <fullName evidence="7">LIM zinc-binding domain-containing protein</fullName>
    </submittedName>
</protein>
<proteinExistence type="predicted"/>
<organism evidence="6 7">
    <name type="scientific">Romanomermis culicivorax</name>
    <name type="common">Nematode worm</name>
    <dbReference type="NCBI Taxonomy" id="13658"/>
    <lineage>
        <taxon>Eukaryota</taxon>
        <taxon>Metazoa</taxon>
        <taxon>Ecdysozoa</taxon>
        <taxon>Nematoda</taxon>
        <taxon>Enoplea</taxon>
        <taxon>Dorylaimia</taxon>
        <taxon>Mermithida</taxon>
        <taxon>Mermithoidea</taxon>
        <taxon>Mermithidae</taxon>
        <taxon>Romanomermis</taxon>
    </lineage>
</organism>
<evidence type="ECO:0000256" key="1">
    <source>
        <dbReference type="ARBA" id="ARBA00022723"/>
    </source>
</evidence>
<evidence type="ECO:0000313" key="6">
    <source>
        <dbReference type="Proteomes" id="UP000887565"/>
    </source>
</evidence>